<protein>
    <submittedName>
        <fullName evidence="1">Uncharacterized protein</fullName>
    </submittedName>
</protein>
<dbReference type="InParanoid" id="A0A0H2R961"/>
<dbReference type="Proteomes" id="UP000053477">
    <property type="component" value="Unassembled WGS sequence"/>
</dbReference>
<gene>
    <name evidence="1" type="ORF">SCHPADRAFT_611289</name>
</gene>
<dbReference type="EMBL" id="KQ086094">
    <property type="protein sequence ID" value="KLO08375.1"/>
    <property type="molecule type" value="Genomic_DNA"/>
</dbReference>
<dbReference type="AlphaFoldDB" id="A0A0H2R961"/>
<reference evidence="1 2" key="1">
    <citation type="submission" date="2015-04" db="EMBL/GenBank/DDBJ databases">
        <title>Complete genome sequence of Schizopora paradoxa KUC8140, a cosmopolitan wood degrader in East Asia.</title>
        <authorList>
            <consortium name="DOE Joint Genome Institute"/>
            <person name="Min B."/>
            <person name="Park H."/>
            <person name="Jang Y."/>
            <person name="Kim J.-J."/>
            <person name="Kim K.H."/>
            <person name="Pangilinan J."/>
            <person name="Lipzen A."/>
            <person name="Riley R."/>
            <person name="Grigoriev I.V."/>
            <person name="Spatafora J.W."/>
            <person name="Choi I.-G."/>
        </authorList>
    </citation>
    <scope>NUCLEOTIDE SEQUENCE [LARGE SCALE GENOMIC DNA]</scope>
    <source>
        <strain evidence="1 2">KUC8140</strain>
    </source>
</reference>
<name>A0A0H2R961_9AGAM</name>
<sequence length="119" mass="13798">MSLYSIIIWRSRALPFRKFRSNIMCLSPVTCFFFVNLSCDWRRGCARSTSTGYCRVAPKPLTPSVSTSLTVHHLFTPGRNRFRAIGSSLTGCSNSKEYTRMWKKLRSNWLFLCRMAESR</sequence>
<organism evidence="1 2">
    <name type="scientific">Schizopora paradoxa</name>
    <dbReference type="NCBI Taxonomy" id="27342"/>
    <lineage>
        <taxon>Eukaryota</taxon>
        <taxon>Fungi</taxon>
        <taxon>Dikarya</taxon>
        <taxon>Basidiomycota</taxon>
        <taxon>Agaricomycotina</taxon>
        <taxon>Agaricomycetes</taxon>
        <taxon>Hymenochaetales</taxon>
        <taxon>Schizoporaceae</taxon>
        <taxon>Schizopora</taxon>
    </lineage>
</organism>
<evidence type="ECO:0000313" key="2">
    <source>
        <dbReference type="Proteomes" id="UP000053477"/>
    </source>
</evidence>
<evidence type="ECO:0000313" key="1">
    <source>
        <dbReference type="EMBL" id="KLO08375.1"/>
    </source>
</evidence>
<accession>A0A0H2R961</accession>
<keyword evidence="2" id="KW-1185">Reference proteome</keyword>
<proteinExistence type="predicted"/>